<evidence type="ECO:0000313" key="2">
    <source>
        <dbReference type="Proteomes" id="UP000469011"/>
    </source>
</evidence>
<organism evidence="1 2">
    <name type="scientific">Jiella pacifica</name>
    <dbReference type="NCBI Taxonomy" id="2696469"/>
    <lineage>
        <taxon>Bacteria</taxon>
        <taxon>Pseudomonadati</taxon>
        <taxon>Pseudomonadota</taxon>
        <taxon>Alphaproteobacteria</taxon>
        <taxon>Hyphomicrobiales</taxon>
        <taxon>Aurantimonadaceae</taxon>
        <taxon>Jiella</taxon>
    </lineage>
</organism>
<sequence>MDSQKDIEALEKLVVQLQGLHDEISQLAKKSPNDGLNKFKLKIVNKVLVSGNEILKGRYRPFDDFSVFAEDDLPTNSDVTMILTQYIEQAERFRSDNVIYSAHRWQYILNGVPSNIDAKMATKVGGDKK</sequence>
<dbReference type="AlphaFoldDB" id="A0A6N9T527"/>
<keyword evidence="2" id="KW-1185">Reference proteome</keyword>
<reference evidence="1 2" key="1">
    <citation type="submission" date="2020-01" db="EMBL/GenBank/DDBJ databases">
        <title>Jiella pacifica sp. nov.</title>
        <authorList>
            <person name="Xue Z."/>
            <person name="Zhu S."/>
            <person name="Chen J."/>
            <person name="Yang J."/>
        </authorList>
    </citation>
    <scope>NUCLEOTIDE SEQUENCE [LARGE SCALE GENOMIC DNA]</scope>
    <source>
        <strain evidence="1 2">40Bstr34</strain>
    </source>
</reference>
<name>A0A6N9T527_9HYPH</name>
<dbReference type="RefSeq" id="WP_163464989.1">
    <property type="nucleotide sequence ID" value="NZ_JAAAMG010000017.1"/>
</dbReference>
<comment type="caution">
    <text evidence="1">The sequence shown here is derived from an EMBL/GenBank/DDBJ whole genome shotgun (WGS) entry which is preliminary data.</text>
</comment>
<dbReference type="EMBL" id="JAAAMG010000017">
    <property type="protein sequence ID" value="NDW06494.1"/>
    <property type="molecule type" value="Genomic_DNA"/>
</dbReference>
<accession>A0A6N9T527</accession>
<dbReference type="Proteomes" id="UP000469011">
    <property type="component" value="Unassembled WGS sequence"/>
</dbReference>
<proteinExistence type="predicted"/>
<evidence type="ECO:0000313" key="1">
    <source>
        <dbReference type="EMBL" id="NDW06494.1"/>
    </source>
</evidence>
<gene>
    <name evidence="1" type="ORF">GTK09_18905</name>
</gene>
<protein>
    <submittedName>
        <fullName evidence="1">Uncharacterized protein</fullName>
    </submittedName>
</protein>